<accession>A0A067LUV4</accession>
<comment type="cofactor">
    <cofactor evidence="7">
        <name>Mg(2+)</name>
        <dbReference type="ChEBI" id="CHEBI:18420"/>
    </cofactor>
    <cofactor evidence="7">
        <name>Mn(2+)</name>
        <dbReference type="ChEBI" id="CHEBI:29035"/>
    </cofactor>
    <text evidence="7">Divalent metal cations. Prefers magnesium or manganese.</text>
</comment>
<feature type="binding site" evidence="7">
    <location>
        <position position="317"/>
    </location>
    <ligand>
        <name>a divalent metal cation</name>
        <dbReference type="ChEBI" id="CHEBI:60240"/>
    </ligand>
</feature>
<evidence type="ECO:0000256" key="8">
    <source>
        <dbReference type="RuleBase" id="RU003426"/>
    </source>
</evidence>
<feature type="active site" description="Proton donor" evidence="5">
    <location>
        <position position="150"/>
    </location>
</feature>
<feature type="active site" description="Proton acceptor" evidence="5">
    <location>
        <position position="222"/>
    </location>
</feature>
<dbReference type="PROSITE" id="PS00331">
    <property type="entry name" value="MALIC_ENZYMES"/>
    <property type="match status" value="1"/>
</dbReference>
<evidence type="ECO:0000256" key="6">
    <source>
        <dbReference type="PIRSR" id="PIRSR000106-2"/>
    </source>
</evidence>
<dbReference type="Proteomes" id="UP000027195">
    <property type="component" value="Unassembled WGS sequence"/>
</dbReference>
<dbReference type="Gene3D" id="3.40.50.10380">
    <property type="entry name" value="Malic enzyme, N-terminal domain"/>
    <property type="match status" value="1"/>
</dbReference>
<dbReference type="PANTHER" id="PTHR23406">
    <property type="entry name" value="MALIC ENZYME-RELATED"/>
    <property type="match status" value="1"/>
</dbReference>
<feature type="binding site" evidence="6">
    <location>
        <position position="479"/>
    </location>
    <ligand>
        <name>(S)-malate</name>
        <dbReference type="ChEBI" id="CHEBI:15589"/>
    </ligand>
</feature>
<dbReference type="GO" id="GO:0005739">
    <property type="term" value="C:mitochondrion"/>
    <property type="evidence" value="ECO:0007669"/>
    <property type="project" value="TreeGrafter"/>
</dbReference>
<keyword evidence="4" id="KW-0520">NAD</keyword>
<dbReference type="InterPro" id="IPR015884">
    <property type="entry name" value="Malic_enzyme_CS"/>
</dbReference>
<dbReference type="Gene3D" id="3.40.50.720">
    <property type="entry name" value="NAD(P)-binding Rossmann-like Domain"/>
    <property type="match status" value="1"/>
</dbReference>
<feature type="binding site" evidence="6">
    <location>
        <position position="525"/>
    </location>
    <ligand>
        <name>(S)-malate</name>
        <dbReference type="ChEBI" id="CHEBI:15589"/>
    </ligand>
</feature>
<evidence type="ECO:0000256" key="1">
    <source>
        <dbReference type="ARBA" id="ARBA00001936"/>
    </source>
</evidence>
<dbReference type="PANTHER" id="PTHR23406:SF34">
    <property type="entry name" value="NAD-DEPENDENT MALIC ENZYME, MITOCHONDRIAL"/>
    <property type="match status" value="1"/>
</dbReference>
<dbReference type="Pfam" id="PF00390">
    <property type="entry name" value="malic"/>
    <property type="match status" value="1"/>
</dbReference>
<evidence type="ECO:0000256" key="5">
    <source>
        <dbReference type="PIRSR" id="PIRSR000106-1"/>
    </source>
</evidence>
<dbReference type="SUPFAM" id="SSF53223">
    <property type="entry name" value="Aminoacid dehydrogenase-like, N-terminal domain"/>
    <property type="match status" value="1"/>
</dbReference>
<evidence type="ECO:0000256" key="2">
    <source>
        <dbReference type="ARBA" id="ARBA00008785"/>
    </source>
</evidence>
<dbReference type="SUPFAM" id="SSF51735">
    <property type="entry name" value="NAD(P)-binding Rossmann-fold domains"/>
    <property type="match status" value="1"/>
</dbReference>
<evidence type="ECO:0000313" key="12">
    <source>
        <dbReference type="Proteomes" id="UP000027195"/>
    </source>
</evidence>
<comment type="cofactor">
    <cofactor evidence="1">
        <name>Mn(2+)</name>
        <dbReference type="ChEBI" id="CHEBI:29035"/>
    </cofactor>
</comment>
<dbReference type="InParanoid" id="A0A067LUV4"/>
<dbReference type="InterPro" id="IPR001891">
    <property type="entry name" value="Malic_OxRdtase"/>
</dbReference>
<gene>
    <name evidence="11" type="ORF">BOTBODRAFT_39842</name>
</gene>
<dbReference type="InterPro" id="IPR046346">
    <property type="entry name" value="Aminoacid_DH-like_N_sf"/>
</dbReference>
<feature type="domain" description="Malic enzyme N-terminal" evidence="10">
    <location>
        <begin position="127"/>
        <end position="308"/>
    </location>
</feature>
<dbReference type="PRINTS" id="PR00072">
    <property type="entry name" value="MALOXRDTASE"/>
</dbReference>
<keyword evidence="12" id="KW-1185">Reference proteome</keyword>
<dbReference type="SMART" id="SM00919">
    <property type="entry name" value="Malic_M"/>
    <property type="match status" value="1"/>
</dbReference>
<reference evidence="12" key="1">
    <citation type="journal article" date="2014" name="Proc. Natl. Acad. Sci. U.S.A.">
        <title>Extensive sampling of basidiomycete genomes demonstrates inadequacy of the white-rot/brown-rot paradigm for wood decay fungi.</title>
        <authorList>
            <person name="Riley R."/>
            <person name="Salamov A.A."/>
            <person name="Brown D.W."/>
            <person name="Nagy L.G."/>
            <person name="Floudas D."/>
            <person name="Held B.W."/>
            <person name="Levasseur A."/>
            <person name="Lombard V."/>
            <person name="Morin E."/>
            <person name="Otillar R."/>
            <person name="Lindquist E.A."/>
            <person name="Sun H."/>
            <person name="LaButti K.M."/>
            <person name="Schmutz J."/>
            <person name="Jabbour D."/>
            <person name="Luo H."/>
            <person name="Baker S.E."/>
            <person name="Pisabarro A.G."/>
            <person name="Walton J.D."/>
            <person name="Blanchette R.A."/>
            <person name="Henrissat B."/>
            <person name="Martin F."/>
            <person name="Cullen D."/>
            <person name="Hibbett D.S."/>
            <person name="Grigoriev I.V."/>
        </authorList>
    </citation>
    <scope>NUCLEOTIDE SEQUENCE [LARGE SCALE GENOMIC DNA]</scope>
    <source>
        <strain evidence="12">FD-172 SS1</strain>
    </source>
</reference>
<dbReference type="EMBL" id="KL198160">
    <property type="protein sequence ID" value="KDQ06040.1"/>
    <property type="molecule type" value="Genomic_DNA"/>
</dbReference>
<dbReference type="STRING" id="930990.A0A067LUV4"/>
<dbReference type="InterPro" id="IPR012301">
    <property type="entry name" value="Malic_N_dom"/>
</dbReference>
<dbReference type="AlphaFoldDB" id="A0A067LUV4"/>
<dbReference type="PIRSF" id="PIRSF000106">
    <property type="entry name" value="ME"/>
    <property type="match status" value="1"/>
</dbReference>
<dbReference type="InterPro" id="IPR037062">
    <property type="entry name" value="Malic_N_dom_sf"/>
</dbReference>
<keyword evidence="3 7" id="KW-0479">Metal-binding</keyword>
<feature type="domain" description="Malic enzyme NAD-binding" evidence="9">
    <location>
        <begin position="318"/>
        <end position="594"/>
    </location>
</feature>
<evidence type="ECO:0000256" key="3">
    <source>
        <dbReference type="ARBA" id="ARBA00022723"/>
    </source>
</evidence>
<evidence type="ECO:0000256" key="7">
    <source>
        <dbReference type="PIRSR" id="PIRSR000106-3"/>
    </source>
</evidence>
<dbReference type="SMART" id="SM01274">
    <property type="entry name" value="malic"/>
    <property type="match status" value="1"/>
</dbReference>
<dbReference type="NCBIfam" id="NF010052">
    <property type="entry name" value="PRK13529.1"/>
    <property type="match status" value="1"/>
</dbReference>
<comment type="similarity">
    <text evidence="2 8">Belongs to the malic enzymes family.</text>
</comment>
<dbReference type="InterPro" id="IPR012302">
    <property type="entry name" value="Malic_NAD-bd"/>
</dbReference>
<feature type="binding site" evidence="7">
    <location>
        <position position="293"/>
    </location>
    <ligand>
        <name>a divalent metal cation</name>
        <dbReference type="ChEBI" id="CHEBI:60240"/>
    </ligand>
</feature>
<evidence type="ECO:0000256" key="4">
    <source>
        <dbReference type="ARBA" id="ARBA00023027"/>
    </source>
</evidence>
<dbReference type="FunCoup" id="A0A067LUV4">
    <property type="interactions" value="362"/>
</dbReference>
<dbReference type="Pfam" id="PF03949">
    <property type="entry name" value="Malic_M"/>
    <property type="match status" value="1"/>
</dbReference>
<dbReference type="GO" id="GO:0005829">
    <property type="term" value="C:cytosol"/>
    <property type="evidence" value="ECO:0007669"/>
    <property type="project" value="TreeGrafter"/>
</dbReference>
<dbReference type="GO" id="GO:0046872">
    <property type="term" value="F:metal ion binding"/>
    <property type="evidence" value="ECO:0007669"/>
    <property type="project" value="UniProtKB-KW"/>
</dbReference>
<evidence type="ECO:0000313" key="11">
    <source>
        <dbReference type="EMBL" id="KDQ06040.1"/>
    </source>
</evidence>
<dbReference type="GO" id="GO:0051287">
    <property type="term" value="F:NAD binding"/>
    <property type="evidence" value="ECO:0007669"/>
    <property type="project" value="InterPro"/>
</dbReference>
<dbReference type="GO" id="GO:0006108">
    <property type="term" value="P:malate metabolic process"/>
    <property type="evidence" value="ECO:0007669"/>
    <property type="project" value="TreeGrafter"/>
</dbReference>
<dbReference type="GO" id="GO:0004471">
    <property type="term" value="F:malate dehydrogenase (decarboxylating) (NAD+) activity"/>
    <property type="evidence" value="ECO:0007669"/>
    <property type="project" value="TreeGrafter"/>
</dbReference>
<keyword evidence="8" id="KW-0560">Oxidoreductase</keyword>
<evidence type="ECO:0000259" key="10">
    <source>
        <dbReference type="SMART" id="SM01274"/>
    </source>
</evidence>
<sequence>MAHRLKVAASLPTLILMSGRKLFKLPIRGPTLIYSRHHSHLSGRTCNNMTDKKNTTIRVALKGDEILGNPRYNKGSAFTVDERIAFELSGRLPWQVDTLDQQCERAYGQLKDHETDIRRNAFLQSLKAQNWVLYYALISRHLGELIPVIYTPTEAEAISNYSHLFRRSEGLYLSFPLADRMEKDYLLQTAGRQIDLIVVSDSEAILGIGDQGVGGIGISTAKAVIYTLVGGMNPSHTLPVVLDVGTNNQELLDDPLYVGWPEKRRRGEEYDQFVDKFVQLVRKHHPHCLLHFEDFGVTNAQRLLAKYRDAHAIFNDDVQGTGAVTLAALIAAIGVTKAKLRDQRIVVYGAGTAGLGIVRQLSRAMVALDESDESTDTISAEDAKKNFWLLDKHGLLTRALAGEGLVREGIEDFVREEPEWNGDDVKKDDQGRIRLLEVVKRVKPTVLIGTSTQPGAFTEEIVREMSKHVDRPIIFPLSNPSKLHEVTPKDANDWSEGKALIATGSPFPPVKIPNRDREYIIAECNNALIYPGLGLGAVITQSRTLSDTMLIAGTRALAALSPALKDPDDALLPDFQEAREANYEVAVAVAEQAIEEGSANVPWGKDEVKQKVREKMWAASYENLVFDPEGET</sequence>
<evidence type="ECO:0000259" key="9">
    <source>
        <dbReference type="SMART" id="SM00919"/>
    </source>
</evidence>
<name>A0A067LUV4_BOTB1</name>
<proteinExistence type="inferred from homology"/>
<organism evidence="11 12">
    <name type="scientific">Botryobasidium botryosum (strain FD-172 SS1)</name>
    <dbReference type="NCBI Taxonomy" id="930990"/>
    <lineage>
        <taxon>Eukaryota</taxon>
        <taxon>Fungi</taxon>
        <taxon>Dikarya</taxon>
        <taxon>Basidiomycota</taxon>
        <taxon>Agaricomycotina</taxon>
        <taxon>Agaricomycetes</taxon>
        <taxon>Cantharellales</taxon>
        <taxon>Botryobasidiaceae</taxon>
        <taxon>Botryobasidium</taxon>
    </lineage>
</organism>
<dbReference type="InterPro" id="IPR036291">
    <property type="entry name" value="NAD(P)-bd_dom_sf"/>
</dbReference>
<dbReference type="HOGENOM" id="CLU_011405_5_2_1"/>
<feature type="binding site" evidence="7">
    <location>
        <position position="294"/>
    </location>
    <ligand>
        <name>a divalent metal cation</name>
        <dbReference type="ChEBI" id="CHEBI:60240"/>
    </ligand>
</feature>
<protein>
    <recommendedName>
        <fullName evidence="8">Malic enzyme</fullName>
    </recommendedName>
</protein>
<dbReference type="OrthoDB" id="5365701at2759"/>